<evidence type="ECO:0000313" key="3">
    <source>
        <dbReference type="Proteomes" id="UP000770015"/>
    </source>
</evidence>
<proteinExistence type="predicted"/>
<evidence type="ECO:0000256" key="1">
    <source>
        <dbReference type="SAM" id="MobiDB-lite"/>
    </source>
</evidence>
<sequence>MCERSDNGEANLDRDHHSVEGLPSAVCMTPSTAPAVFRSKLLKMPRDQRTLLELLAPRPCQKRQPIPVDARQPAHGTETLIIFSSHARAVLTCSRDGWGTPGDGSAPALAPCHGRFAPSSFLLHLPSLDRHARLADASQSPKSRSHPPMPTDAETCTDFCTLTTMPVCNPLPCTLCFVPALRRGGERESQSSATSALPPATIRSTHGIAGLREGLRRHSH</sequence>
<keyword evidence="3" id="KW-1185">Reference proteome</keyword>
<reference evidence="2" key="1">
    <citation type="journal article" date="2021" name="Nat. Commun.">
        <title>Genetic determinants of endophytism in the Arabidopsis root mycobiome.</title>
        <authorList>
            <person name="Mesny F."/>
            <person name="Miyauchi S."/>
            <person name="Thiergart T."/>
            <person name="Pickel B."/>
            <person name="Atanasova L."/>
            <person name="Karlsson M."/>
            <person name="Huettel B."/>
            <person name="Barry K.W."/>
            <person name="Haridas S."/>
            <person name="Chen C."/>
            <person name="Bauer D."/>
            <person name="Andreopoulos W."/>
            <person name="Pangilinan J."/>
            <person name="LaButti K."/>
            <person name="Riley R."/>
            <person name="Lipzen A."/>
            <person name="Clum A."/>
            <person name="Drula E."/>
            <person name="Henrissat B."/>
            <person name="Kohler A."/>
            <person name="Grigoriev I.V."/>
            <person name="Martin F.M."/>
            <person name="Hacquard S."/>
        </authorList>
    </citation>
    <scope>NUCLEOTIDE SEQUENCE</scope>
    <source>
        <strain evidence="2">MPI-SDFR-AT-0117</strain>
    </source>
</reference>
<accession>A0A9P8V1G3</accession>
<comment type="caution">
    <text evidence="2">The sequence shown here is derived from an EMBL/GenBank/DDBJ whole genome shotgun (WGS) entry which is preliminary data.</text>
</comment>
<evidence type="ECO:0000313" key="2">
    <source>
        <dbReference type="EMBL" id="KAH6664758.1"/>
    </source>
</evidence>
<dbReference type="Proteomes" id="UP000770015">
    <property type="component" value="Unassembled WGS sequence"/>
</dbReference>
<protein>
    <submittedName>
        <fullName evidence="2">Uncharacterized protein</fullName>
    </submittedName>
</protein>
<organism evidence="2 3">
    <name type="scientific">Plectosphaerella plurivora</name>
    <dbReference type="NCBI Taxonomy" id="936078"/>
    <lineage>
        <taxon>Eukaryota</taxon>
        <taxon>Fungi</taxon>
        <taxon>Dikarya</taxon>
        <taxon>Ascomycota</taxon>
        <taxon>Pezizomycotina</taxon>
        <taxon>Sordariomycetes</taxon>
        <taxon>Hypocreomycetidae</taxon>
        <taxon>Glomerellales</taxon>
        <taxon>Plectosphaerellaceae</taxon>
        <taxon>Plectosphaerella</taxon>
    </lineage>
</organism>
<name>A0A9P8V1G3_9PEZI</name>
<dbReference type="EMBL" id="JAGSXJ010000039">
    <property type="protein sequence ID" value="KAH6664758.1"/>
    <property type="molecule type" value="Genomic_DNA"/>
</dbReference>
<gene>
    <name evidence="2" type="ORF">F5X68DRAFT_56505</name>
</gene>
<feature type="region of interest" description="Disordered" evidence="1">
    <location>
        <begin position="187"/>
        <end position="220"/>
    </location>
</feature>
<dbReference type="AlphaFoldDB" id="A0A9P8V1G3"/>